<keyword evidence="4" id="KW-1133">Transmembrane helix</keyword>
<feature type="region of interest" description="Disordered" evidence="3">
    <location>
        <begin position="200"/>
        <end position="292"/>
    </location>
</feature>
<dbReference type="OrthoDB" id="1668162at2759"/>
<feature type="compositionally biased region" description="Basic and acidic residues" evidence="3">
    <location>
        <begin position="712"/>
        <end position="774"/>
    </location>
</feature>
<organism evidence="7 8">
    <name type="scientific">Artemisia annua</name>
    <name type="common">Sweet wormwood</name>
    <dbReference type="NCBI Taxonomy" id="35608"/>
    <lineage>
        <taxon>Eukaryota</taxon>
        <taxon>Viridiplantae</taxon>
        <taxon>Streptophyta</taxon>
        <taxon>Embryophyta</taxon>
        <taxon>Tracheophyta</taxon>
        <taxon>Spermatophyta</taxon>
        <taxon>Magnoliopsida</taxon>
        <taxon>eudicotyledons</taxon>
        <taxon>Gunneridae</taxon>
        <taxon>Pentapetalae</taxon>
        <taxon>asterids</taxon>
        <taxon>campanulids</taxon>
        <taxon>Asterales</taxon>
        <taxon>Asteraceae</taxon>
        <taxon>Asteroideae</taxon>
        <taxon>Anthemideae</taxon>
        <taxon>Artemisiinae</taxon>
        <taxon>Artemisia</taxon>
    </lineage>
</organism>
<dbReference type="Gene3D" id="1.20.58.2220">
    <property type="entry name" value="Formin, FH2 domain"/>
    <property type="match status" value="1"/>
</dbReference>
<dbReference type="EMBL" id="PKPP01008912">
    <property type="protein sequence ID" value="PWA49464.1"/>
    <property type="molecule type" value="Genomic_DNA"/>
</dbReference>
<feature type="domain" description="FH2" evidence="6">
    <location>
        <begin position="284"/>
        <end position="721"/>
    </location>
</feature>
<protein>
    <recommendedName>
        <fullName evidence="2">Formin-like protein</fullName>
    </recommendedName>
</protein>
<dbReference type="GO" id="GO:0045010">
    <property type="term" value="P:actin nucleation"/>
    <property type="evidence" value="ECO:0007669"/>
    <property type="project" value="InterPro"/>
</dbReference>
<proteinExistence type="inferred from homology"/>
<feature type="compositionally biased region" description="Basic and acidic residues" evidence="3">
    <location>
        <begin position="831"/>
        <end position="849"/>
    </location>
</feature>
<dbReference type="Proteomes" id="UP000245207">
    <property type="component" value="Unassembled WGS sequence"/>
</dbReference>
<dbReference type="InterPro" id="IPR042201">
    <property type="entry name" value="FH2_Formin_sf"/>
</dbReference>
<comment type="similarity">
    <text evidence="1">Belongs to the formin-like family. Class-I subfamily.</text>
</comment>
<evidence type="ECO:0000256" key="3">
    <source>
        <dbReference type="SAM" id="MobiDB-lite"/>
    </source>
</evidence>
<feature type="transmembrane region" description="Helical" evidence="4">
    <location>
        <begin position="109"/>
        <end position="131"/>
    </location>
</feature>
<sequence length="1005" mass="111991">MGAKGMVSFILAIVVLLSPLAAPMVSEIGKDAQTFSVGNLSNLDEDINNEKVNTMPMRRKLFERSNCEPHCMDEKENDSFSWEDDIKPIPFAVSKAETGNGGGIDNTTIIIVVVSTAAFTFLLATLLFCWYTKTYGGAQNDEKSFVSLSMGSSQRASYSMHNNSVKDPVNTVNTSSDLHKTFSSVNSSVSLGIPLDPAPDRLSAAGVPPLKPPPGRPDLALKTPPGRKDLSLHCPTVNTSSPPNISPAGAAGPPAFSGVRPPPKPPGAGFKPPRPSTGSDEGDGEGDDSNKAKLKPFFWDKVMTNPDQAMVWNQIRAGSFQFNEEMIENLFGYNAAAEKNKATNKKSSASQDPSSNFVQIIDGKKAQNLSILLKALNVTTNEVCDALNEGNELPVELIQTLLKMAPTGEEELKLRLYNGDISRLGTAERFLKKLVEIPFAYKRLESLLFMCTLQEELDIIKESFETLEAACKELKKSRLFLKLLEAVLKTGNRMNDGTFRGSAQAFKLDTLLKLSDVKGVDGKTTLLHFVVVEIIRAEGVRDSKSKDVLEESANSSPDSDEYYRNLGLQVVSSLCDELEDVKKAAVLDSDGLTGTVSKFGHALIKAREFLNTDLKKIDNGESDNDGSDNDDNDDEFSVILSNFVQDAEKDVMWMLEEEKRIMALVKNTSDYFHGQAGKDEGLRLFVIVRDFLLILEKVCKEIKTNPLVRPPKTAEKKDNPSSETTEKKDVLLSETKEASSPRTIKKGDVSEPRTQDKDVLQRETQEVDGLRDFWDNVDPQLDMPENEDSLNKALETEDSADKTQEIEDSRREIEEIYELLHETQDTKSPCKIHEIDEKRHETRLGHETNEPDASPDEKQENDDFQPKMEKTDYSQHEKQETDYSSTDEHDNSQSTTDKTNDLRQETHQTYDTQEQRGIEDVDLYSKTEENVDTQPKTHQDDDSQREIQDHDDLQTETENKDVGSTSERFSKPHQSPFRVPHERLIPAIAMRRVDTFSSSSSSDDD</sequence>
<dbReference type="Pfam" id="PF02181">
    <property type="entry name" value="FH2"/>
    <property type="match status" value="1"/>
</dbReference>
<dbReference type="InterPro" id="IPR027643">
    <property type="entry name" value="Formin-like_plant"/>
</dbReference>
<dbReference type="PANTHER" id="PTHR23213:SF269">
    <property type="entry name" value="FORMIN-LIKE PROTEIN 5"/>
    <property type="match status" value="1"/>
</dbReference>
<evidence type="ECO:0000313" key="7">
    <source>
        <dbReference type="EMBL" id="PWA49464.1"/>
    </source>
</evidence>
<evidence type="ECO:0000256" key="5">
    <source>
        <dbReference type="SAM" id="SignalP"/>
    </source>
</evidence>
<keyword evidence="4" id="KW-0812">Transmembrane</keyword>
<feature type="region of interest" description="Disordered" evidence="3">
    <location>
        <begin position="709"/>
        <end position="984"/>
    </location>
</feature>
<evidence type="ECO:0000313" key="8">
    <source>
        <dbReference type="Proteomes" id="UP000245207"/>
    </source>
</evidence>
<dbReference type="PROSITE" id="PS51444">
    <property type="entry name" value="FH2"/>
    <property type="match status" value="1"/>
</dbReference>
<feature type="compositionally biased region" description="Low complexity" evidence="3">
    <location>
        <begin position="240"/>
        <end position="258"/>
    </location>
</feature>
<dbReference type="InterPro" id="IPR015425">
    <property type="entry name" value="FH2_Formin"/>
</dbReference>
<evidence type="ECO:0000259" key="6">
    <source>
        <dbReference type="PROSITE" id="PS51444"/>
    </source>
</evidence>
<dbReference type="SMART" id="SM00498">
    <property type="entry name" value="FH2"/>
    <property type="match status" value="1"/>
</dbReference>
<gene>
    <name evidence="7" type="ORF">CTI12_AA482260</name>
</gene>
<dbReference type="AlphaFoldDB" id="A0A2U1LKD6"/>
<dbReference type="PANTHER" id="PTHR23213">
    <property type="entry name" value="FORMIN-RELATED"/>
    <property type="match status" value="1"/>
</dbReference>
<comment type="caution">
    <text evidence="7">The sequence shown here is derived from an EMBL/GenBank/DDBJ whole genome shotgun (WGS) entry which is preliminary data.</text>
</comment>
<keyword evidence="5" id="KW-0732">Signal</keyword>
<reference evidence="7 8" key="1">
    <citation type="journal article" date="2018" name="Mol. Plant">
        <title>The genome of Artemisia annua provides insight into the evolution of Asteraceae family and artemisinin biosynthesis.</title>
        <authorList>
            <person name="Shen Q."/>
            <person name="Zhang L."/>
            <person name="Liao Z."/>
            <person name="Wang S."/>
            <person name="Yan T."/>
            <person name="Shi P."/>
            <person name="Liu M."/>
            <person name="Fu X."/>
            <person name="Pan Q."/>
            <person name="Wang Y."/>
            <person name="Lv Z."/>
            <person name="Lu X."/>
            <person name="Zhang F."/>
            <person name="Jiang W."/>
            <person name="Ma Y."/>
            <person name="Chen M."/>
            <person name="Hao X."/>
            <person name="Li L."/>
            <person name="Tang Y."/>
            <person name="Lv G."/>
            <person name="Zhou Y."/>
            <person name="Sun X."/>
            <person name="Brodelius P.E."/>
            <person name="Rose J.K.C."/>
            <person name="Tang K."/>
        </authorList>
    </citation>
    <scope>NUCLEOTIDE SEQUENCE [LARGE SCALE GENOMIC DNA]</scope>
    <source>
        <strain evidence="8">cv. Huhao1</strain>
        <tissue evidence="7">Leaf</tissue>
    </source>
</reference>
<evidence type="ECO:0000256" key="1">
    <source>
        <dbReference type="ARBA" id="ARBA00025793"/>
    </source>
</evidence>
<evidence type="ECO:0000256" key="2">
    <source>
        <dbReference type="RuleBase" id="RU361260"/>
    </source>
</evidence>
<dbReference type="GO" id="GO:0051015">
    <property type="term" value="F:actin filament binding"/>
    <property type="evidence" value="ECO:0007669"/>
    <property type="project" value="InterPro"/>
</dbReference>
<keyword evidence="4" id="KW-0472">Membrane</keyword>
<feature type="chain" id="PRO_5015532585" description="Formin-like protein" evidence="5">
    <location>
        <begin position="24"/>
        <end position="1005"/>
    </location>
</feature>
<keyword evidence="8" id="KW-1185">Reference proteome</keyword>
<name>A0A2U1LKD6_ARTAN</name>
<feature type="compositionally biased region" description="Basic and acidic residues" evidence="3">
    <location>
        <begin position="799"/>
        <end position="825"/>
    </location>
</feature>
<feature type="compositionally biased region" description="Basic and acidic residues" evidence="3">
    <location>
        <begin position="864"/>
        <end position="891"/>
    </location>
</feature>
<feature type="signal peptide" evidence="5">
    <location>
        <begin position="1"/>
        <end position="23"/>
    </location>
</feature>
<accession>A0A2U1LKD6</accession>
<dbReference type="STRING" id="35608.A0A2U1LKD6"/>
<dbReference type="SUPFAM" id="SSF101447">
    <property type="entry name" value="Formin homology 2 domain (FH2 domain)"/>
    <property type="match status" value="1"/>
</dbReference>
<evidence type="ECO:0000256" key="4">
    <source>
        <dbReference type="SAM" id="Phobius"/>
    </source>
</evidence>
<feature type="compositionally biased region" description="Basic and acidic residues" evidence="3">
    <location>
        <begin position="898"/>
        <end position="961"/>
    </location>
</feature>